<evidence type="ECO:0000313" key="2">
    <source>
        <dbReference type="EMBL" id="KAB0399324.1"/>
    </source>
</evidence>
<sequence length="26" mass="2522">MGAAEPRGTKRQRPDPAVAVSAGAAG</sequence>
<dbReference type="AlphaFoldDB" id="A0A643CGT7"/>
<dbReference type="Proteomes" id="UP000437017">
    <property type="component" value="Unassembled WGS sequence"/>
</dbReference>
<accession>A0A643CGT7</accession>
<proteinExistence type="predicted"/>
<gene>
    <name evidence="2" type="ORF">E2I00_003145</name>
</gene>
<comment type="caution">
    <text evidence="2">The sequence shown here is derived from an EMBL/GenBank/DDBJ whole genome shotgun (WGS) entry which is preliminary data.</text>
</comment>
<reference evidence="2 3" key="1">
    <citation type="journal article" date="2019" name="PLoS ONE">
        <title>Genomic analyses reveal an absence of contemporary introgressive admixture between fin whales and blue whales, despite known hybrids.</title>
        <authorList>
            <person name="Westbury M.V."/>
            <person name="Petersen B."/>
            <person name="Lorenzen E.D."/>
        </authorList>
    </citation>
    <scope>NUCLEOTIDE SEQUENCE [LARGE SCALE GENOMIC DNA]</scope>
    <source>
        <strain evidence="2">FinWhale-01</strain>
    </source>
</reference>
<dbReference type="EMBL" id="SGJD01001577">
    <property type="protein sequence ID" value="KAB0399324.1"/>
    <property type="molecule type" value="Genomic_DNA"/>
</dbReference>
<name>A0A643CGT7_BALPH</name>
<evidence type="ECO:0000256" key="1">
    <source>
        <dbReference type="SAM" id="MobiDB-lite"/>
    </source>
</evidence>
<keyword evidence="3" id="KW-1185">Reference proteome</keyword>
<organism evidence="2 3">
    <name type="scientific">Balaenoptera physalus</name>
    <name type="common">Fin whale</name>
    <name type="synonym">Balaena physalus</name>
    <dbReference type="NCBI Taxonomy" id="9770"/>
    <lineage>
        <taxon>Eukaryota</taxon>
        <taxon>Metazoa</taxon>
        <taxon>Chordata</taxon>
        <taxon>Craniata</taxon>
        <taxon>Vertebrata</taxon>
        <taxon>Euteleostomi</taxon>
        <taxon>Mammalia</taxon>
        <taxon>Eutheria</taxon>
        <taxon>Laurasiatheria</taxon>
        <taxon>Artiodactyla</taxon>
        <taxon>Whippomorpha</taxon>
        <taxon>Cetacea</taxon>
        <taxon>Mysticeti</taxon>
        <taxon>Balaenopteridae</taxon>
        <taxon>Balaenoptera</taxon>
    </lineage>
</organism>
<protein>
    <submittedName>
        <fullName evidence="2">Uncharacterized protein</fullName>
    </submittedName>
</protein>
<evidence type="ECO:0000313" key="3">
    <source>
        <dbReference type="Proteomes" id="UP000437017"/>
    </source>
</evidence>
<feature type="region of interest" description="Disordered" evidence="1">
    <location>
        <begin position="1"/>
        <end position="26"/>
    </location>
</feature>